<dbReference type="PROSITE" id="PS51857">
    <property type="entry name" value="CSD_2"/>
    <property type="match status" value="1"/>
</dbReference>
<name>A0A0H5NSP9_NOCFR</name>
<evidence type="ECO:0000313" key="3">
    <source>
        <dbReference type="Proteomes" id="UP000057820"/>
    </source>
</evidence>
<gene>
    <name evidence="2" type="primary">cspC_2</name>
    <name evidence="2" type="ORF">ERS450000_02947</name>
</gene>
<proteinExistence type="predicted"/>
<dbReference type="SUPFAM" id="SSF50249">
    <property type="entry name" value="Nucleic acid-binding proteins"/>
    <property type="match status" value="1"/>
</dbReference>
<dbReference type="RefSeq" id="WP_011207693.1">
    <property type="nucleotide sequence ID" value="NZ_CAACYE020000001.1"/>
</dbReference>
<dbReference type="InterPro" id="IPR012340">
    <property type="entry name" value="NA-bd_OB-fold"/>
</dbReference>
<dbReference type="PANTHER" id="PTHR46565:SF5">
    <property type="entry name" value="COLD SHOCK PROTEIN 2-LIKE"/>
    <property type="match status" value="1"/>
</dbReference>
<dbReference type="AlphaFoldDB" id="A0A0H5NSP9"/>
<evidence type="ECO:0000259" key="1">
    <source>
        <dbReference type="PROSITE" id="PS51857"/>
    </source>
</evidence>
<sequence>MTCAMPAPPEASTWYHGTVAWFDAPKGFGFIEPAEGPRGPVFVDFSSIEMSGYRTLVEGQPVRFVRSAGRAEAVAVRPLAETGSAGVAA</sequence>
<dbReference type="SMART" id="SM00357">
    <property type="entry name" value="CSP"/>
    <property type="match status" value="1"/>
</dbReference>
<dbReference type="PANTHER" id="PTHR46565">
    <property type="entry name" value="COLD SHOCK DOMAIN PROTEIN 2"/>
    <property type="match status" value="1"/>
</dbReference>
<dbReference type="PRINTS" id="PR00050">
    <property type="entry name" value="COLDSHOCK"/>
</dbReference>
<dbReference type="GO" id="GO:0003676">
    <property type="term" value="F:nucleic acid binding"/>
    <property type="evidence" value="ECO:0007669"/>
    <property type="project" value="InterPro"/>
</dbReference>
<dbReference type="KEGG" id="nfr:ERS450000_02947"/>
<accession>A0A0H5NSP9</accession>
<protein>
    <submittedName>
        <fullName evidence="2">Cold shock-like protein CspC</fullName>
    </submittedName>
</protein>
<dbReference type="EMBL" id="LN868938">
    <property type="protein sequence ID" value="CRY78477.1"/>
    <property type="molecule type" value="Genomic_DNA"/>
</dbReference>
<feature type="domain" description="CSD" evidence="1">
    <location>
        <begin position="14"/>
        <end position="78"/>
    </location>
</feature>
<dbReference type="Gene3D" id="2.40.50.140">
    <property type="entry name" value="Nucleic acid-binding proteins"/>
    <property type="match status" value="1"/>
</dbReference>
<dbReference type="CDD" id="cd04458">
    <property type="entry name" value="CSP_CDS"/>
    <property type="match status" value="1"/>
</dbReference>
<organism evidence="2 3">
    <name type="scientific">Nocardia farcinica</name>
    <dbReference type="NCBI Taxonomy" id="37329"/>
    <lineage>
        <taxon>Bacteria</taxon>
        <taxon>Bacillati</taxon>
        <taxon>Actinomycetota</taxon>
        <taxon>Actinomycetes</taxon>
        <taxon>Mycobacteriales</taxon>
        <taxon>Nocardiaceae</taxon>
        <taxon>Nocardia</taxon>
    </lineage>
</organism>
<dbReference type="Proteomes" id="UP000057820">
    <property type="component" value="Chromosome 1"/>
</dbReference>
<dbReference type="GeneID" id="61131985"/>
<dbReference type="Pfam" id="PF00313">
    <property type="entry name" value="CSD"/>
    <property type="match status" value="1"/>
</dbReference>
<dbReference type="InterPro" id="IPR011129">
    <property type="entry name" value="CSD"/>
</dbReference>
<reference evidence="3" key="1">
    <citation type="submission" date="2015-03" db="EMBL/GenBank/DDBJ databases">
        <authorList>
            <consortium name="Pathogen Informatics"/>
        </authorList>
    </citation>
    <scope>NUCLEOTIDE SEQUENCE [LARGE SCALE GENOMIC DNA]</scope>
    <source>
        <strain evidence="3">NCTC11134</strain>
    </source>
</reference>
<dbReference type="InterPro" id="IPR002059">
    <property type="entry name" value="CSP_DNA-bd"/>
</dbReference>
<evidence type="ECO:0000313" key="2">
    <source>
        <dbReference type="EMBL" id="CRY78477.1"/>
    </source>
</evidence>